<protein>
    <submittedName>
        <fullName evidence="1">Uncharacterized protein</fullName>
    </submittedName>
</protein>
<dbReference type="EnsemblPlants" id="AVESA.00010b.r2.4AG0642580.1">
    <property type="protein sequence ID" value="AVESA.00010b.r2.4AG0642580.1.CDS.1"/>
    <property type="gene ID" value="AVESA.00010b.r2.4AG0642580"/>
</dbReference>
<accession>A0ACD5WLB0</accession>
<name>A0ACD5WLB0_AVESA</name>
<evidence type="ECO:0000313" key="2">
    <source>
        <dbReference type="Proteomes" id="UP001732700"/>
    </source>
</evidence>
<proteinExistence type="predicted"/>
<organism evidence="1 2">
    <name type="scientific">Avena sativa</name>
    <name type="common">Oat</name>
    <dbReference type="NCBI Taxonomy" id="4498"/>
    <lineage>
        <taxon>Eukaryota</taxon>
        <taxon>Viridiplantae</taxon>
        <taxon>Streptophyta</taxon>
        <taxon>Embryophyta</taxon>
        <taxon>Tracheophyta</taxon>
        <taxon>Spermatophyta</taxon>
        <taxon>Magnoliopsida</taxon>
        <taxon>Liliopsida</taxon>
        <taxon>Poales</taxon>
        <taxon>Poaceae</taxon>
        <taxon>BOP clade</taxon>
        <taxon>Pooideae</taxon>
        <taxon>Poodae</taxon>
        <taxon>Poeae</taxon>
        <taxon>Poeae Chloroplast Group 1 (Aveneae type)</taxon>
        <taxon>Aveninae</taxon>
        <taxon>Avena</taxon>
    </lineage>
</organism>
<sequence>MDMSPTNFTSSFCLTQQNASICTEQELDNYLHPYYYGIEEVALDGDELELGSSRAHKATKVDYFSSPYQSSWPPAQVDVESSRVRKKQFRDVLESCKQKVEALEALESPPAGGSGPFQLDQGEAVIAAGDSGGGGGGGADGMRLVQLLVACAEAVACRDRAQAAALLRELQIGAPVHGTAFQRVASCFVQGLADRLALAHPPSLGPASMAFSVPRSSCHDGARGEALAVAYELCPYLRFAHFVANVSILEAFEGESNVHVVDLGMTLGLDRGHQWRALLDGLASRAGGKPACVRVTGVGARLDTMRAVGRELEAYAEELGMRLEFRAVDRTLESLHVDDLGVEAGEAVAINSVLELHCVVKESRGALNSVLQTIRKLSPKAFVLVEQDAGHNGPFFLGRFMEALHYYAALFDALDAALPRYDARRARVEQFHFGAEIRNVVGCEGAARVERHERADQWRRRMSRAGFQSMPIKMAAKARDWLEENAGGSGYTVAEEKGCLVLGWKGKPVIAASCWKC</sequence>
<evidence type="ECO:0000313" key="1">
    <source>
        <dbReference type="EnsemblPlants" id="AVESA.00010b.r2.4AG0642580.1.CDS.1"/>
    </source>
</evidence>
<reference evidence="1" key="1">
    <citation type="submission" date="2021-05" db="EMBL/GenBank/DDBJ databases">
        <authorList>
            <person name="Scholz U."/>
            <person name="Mascher M."/>
            <person name="Fiebig A."/>
        </authorList>
    </citation>
    <scope>NUCLEOTIDE SEQUENCE [LARGE SCALE GENOMIC DNA]</scope>
</reference>
<keyword evidence="2" id="KW-1185">Reference proteome</keyword>
<reference evidence="1" key="2">
    <citation type="submission" date="2025-09" db="UniProtKB">
        <authorList>
            <consortium name="EnsemblPlants"/>
        </authorList>
    </citation>
    <scope>IDENTIFICATION</scope>
</reference>
<dbReference type="Proteomes" id="UP001732700">
    <property type="component" value="Chromosome 4A"/>
</dbReference>